<protein>
    <recommendedName>
        <fullName evidence="7">Major facilitator superfamily (MFS) profile domain-containing protein</fullName>
    </recommendedName>
</protein>
<dbReference type="InterPro" id="IPR050549">
    <property type="entry name" value="MFS_Trehalose_Transporter"/>
</dbReference>
<dbReference type="InterPro" id="IPR020846">
    <property type="entry name" value="MFS_dom"/>
</dbReference>
<keyword evidence="2 6" id="KW-0812">Transmembrane</keyword>
<keyword evidence="9" id="KW-1185">Reference proteome</keyword>
<evidence type="ECO:0000313" key="8">
    <source>
        <dbReference type="EnsemblMetazoa" id="XP_050507830.1"/>
    </source>
</evidence>
<evidence type="ECO:0000313" key="9">
    <source>
        <dbReference type="Proteomes" id="UP001652700"/>
    </source>
</evidence>
<dbReference type="EnsemblMetazoa" id="XM_050651873.1">
    <property type="protein sequence ID" value="XP_050507830.1"/>
    <property type="gene ID" value="LOC126885326"/>
</dbReference>
<dbReference type="PROSITE" id="PS00216">
    <property type="entry name" value="SUGAR_TRANSPORT_1"/>
    <property type="match status" value="1"/>
</dbReference>
<dbReference type="Gene3D" id="1.20.1250.20">
    <property type="entry name" value="MFS general substrate transporter like domains"/>
    <property type="match status" value="1"/>
</dbReference>
<evidence type="ECO:0000259" key="7">
    <source>
        <dbReference type="PROSITE" id="PS50850"/>
    </source>
</evidence>
<name>A0ABM5KCC0_DIAVI</name>
<evidence type="ECO:0000256" key="3">
    <source>
        <dbReference type="ARBA" id="ARBA00022989"/>
    </source>
</evidence>
<feature type="transmembrane region" description="Helical" evidence="6">
    <location>
        <begin position="104"/>
        <end position="123"/>
    </location>
</feature>
<feature type="transmembrane region" description="Helical" evidence="6">
    <location>
        <begin position="338"/>
        <end position="359"/>
    </location>
</feature>
<keyword evidence="4 6" id="KW-0472">Membrane</keyword>
<feature type="transmembrane region" description="Helical" evidence="6">
    <location>
        <begin position="190"/>
        <end position="207"/>
    </location>
</feature>
<dbReference type="PROSITE" id="PS00217">
    <property type="entry name" value="SUGAR_TRANSPORT_2"/>
    <property type="match status" value="1"/>
</dbReference>
<evidence type="ECO:0000256" key="2">
    <source>
        <dbReference type="ARBA" id="ARBA00022692"/>
    </source>
</evidence>
<evidence type="ECO:0000256" key="1">
    <source>
        <dbReference type="ARBA" id="ARBA00004141"/>
    </source>
</evidence>
<feature type="transmembrane region" description="Helical" evidence="6">
    <location>
        <begin position="73"/>
        <end position="92"/>
    </location>
</feature>
<keyword evidence="3 6" id="KW-1133">Transmembrane helix</keyword>
<dbReference type="RefSeq" id="XP_050507830.1">
    <property type="nucleotide sequence ID" value="XM_050651873.1"/>
</dbReference>
<evidence type="ECO:0000256" key="4">
    <source>
        <dbReference type="ARBA" id="ARBA00023136"/>
    </source>
</evidence>
<dbReference type="GeneID" id="126885326"/>
<reference evidence="8" key="1">
    <citation type="submission" date="2025-05" db="UniProtKB">
        <authorList>
            <consortium name="EnsemblMetazoa"/>
        </authorList>
    </citation>
    <scope>IDENTIFICATION</scope>
</reference>
<accession>A0ABM5KCC0</accession>
<dbReference type="PRINTS" id="PR00171">
    <property type="entry name" value="SUGRTRNSPORT"/>
</dbReference>
<feature type="transmembrane region" description="Helical" evidence="6">
    <location>
        <begin position="371"/>
        <end position="394"/>
    </location>
</feature>
<dbReference type="PANTHER" id="PTHR48021:SF46">
    <property type="entry name" value="MAJOR FACILITATOR SUPERFAMILY (MFS) PROFILE DOMAIN-CONTAINING PROTEIN"/>
    <property type="match status" value="1"/>
</dbReference>
<dbReference type="PANTHER" id="PTHR48021">
    <property type="match status" value="1"/>
</dbReference>
<feature type="domain" description="Major facilitator superfamily (MFS) profile" evidence="7">
    <location>
        <begin position="35"/>
        <end position="461"/>
    </location>
</feature>
<dbReference type="InterPro" id="IPR036259">
    <property type="entry name" value="MFS_trans_sf"/>
</dbReference>
<dbReference type="InterPro" id="IPR005829">
    <property type="entry name" value="Sugar_transporter_CS"/>
</dbReference>
<evidence type="ECO:0000256" key="6">
    <source>
        <dbReference type="SAM" id="Phobius"/>
    </source>
</evidence>
<feature type="transmembrane region" description="Helical" evidence="6">
    <location>
        <begin position="438"/>
        <end position="457"/>
    </location>
</feature>
<feature type="transmembrane region" description="Helical" evidence="6">
    <location>
        <begin position="406"/>
        <end position="426"/>
    </location>
</feature>
<dbReference type="Proteomes" id="UP001652700">
    <property type="component" value="Unplaced"/>
</dbReference>
<proteinExistence type="predicted"/>
<keyword evidence="5" id="KW-0325">Glycoprotein</keyword>
<dbReference type="InterPro" id="IPR003663">
    <property type="entry name" value="Sugar/inositol_transpt"/>
</dbReference>
<dbReference type="Pfam" id="PF00083">
    <property type="entry name" value="Sugar_tr"/>
    <property type="match status" value="1"/>
</dbReference>
<evidence type="ECO:0000256" key="5">
    <source>
        <dbReference type="ARBA" id="ARBA00023180"/>
    </source>
</evidence>
<sequence>MDFERIGTTDMSLLEQKSNMVVATASGSALYQYLACFSAILAIVSSGFHYGWPSPTLPKLLAEDSLIPINEEQGFWLATMPLFGAFVGSFTNPLLVDRIGRHKMILLTSGPYLMAWIMIYFARNVPMMYIARFIAGISDGWSFSSVPMYTGEVSDANKRGMFASWSSISFIFGILAVNFIGSYLSIQHTAIVGGAIPVLLILTFMWMPESPYYYIVKNNLEGAKRSLKILRGSSDADVDTELNRIDKAVKADLTKARINPLHLFTLKRNRKAVLIMMLCRGTQQFSGNSAISFYAQNIFNASGDFMSAELASNLFFLTQLVVTILASTVVDKVGRRPLILISVAGVGITLMVEGIYFYLQTLIDVSSFAMVPVIALLVYIIFFSIGLQGVPIIILSEVFNADIKSVALGFADIYFAIIATATSKFFQVTRDHYGMHVPFISFSTICAIAVVLIFIMVPETKGKTLEEIQDYFKGVKHTKSTSECSNS</sequence>
<feature type="transmembrane region" description="Helical" evidence="6">
    <location>
        <begin position="314"/>
        <end position="331"/>
    </location>
</feature>
<feature type="transmembrane region" description="Helical" evidence="6">
    <location>
        <begin position="162"/>
        <end position="184"/>
    </location>
</feature>
<dbReference type="PROSITE" id="PS50850">
    <property type="entry name" value="MFS"/>
    <property type="match status" value="1"/>
</dbReference>
<organism evidence="8 9">
    <name type="scientific">Diabrotica virgifera virgifera</name>
    <name type="common">western corn rootworm</name>
    <dbReference type="NCBI Taxonomy" id="50390"/>
    <lineage>
        <taxon>Eukaryota</taxon>
        <taxon>Metazoa</taxon>
        <taxon>Ecdysozoa</taxon>
        <taxon>Arthropoda</taxon>
        <taxon>Hexapoda</taxon>
        <taxon>Insecta</taxon>
        <taxon>Pterygota</taxon>
        <taxon>Neoptera</taxon>
        <taxon>Endopterygota</taxon>
        <taxon>Coleoptera</taxon>
        <taxon>Polyphaga</taxon>
        <taxon>Cucujiformia</taxon>
        <taxon>Chrysomeloidea</taxon>
        <taxon>Chrysomelidae</taxon>
        <taxon>Galerucinae</taxon>
        <taxon>Diabroticina</taxon>
        <taxon>Diabroticites</taxon>
        <taxon>Diabrotica</taxon>
    </lineage>
</organism>
<dbReference type="InterPro" id="IPR005828">
    <property type="entry name" value="MFS_sugar_transport-like"/>
</dbReference>
<feature type="transmembrane region" description="Helical" evidence="6">
    <location>
        <begin position="30"/>
        <end position="53"/>
    </location>
</feature>
<dbReference type="SUPFAM" id="SSF103473">
    <property type="entry name" value="MFS general substrate transporter"/>
    <property type="match status" value="1"/>
</dbReference>
<comment type="subcellular location">
    <subcellularLocation>
        <location evidence="1">Membrane</location>
        <topology evidence="1">Multi-pass membrane protein</topology>
    </subcellularLocation>
</comment>